<sequence length="115" mass="13049">MKIKSTYENGGDEVMRSSTINENHYIESTHLAFNIDSLRRGSPVHKHGWITPSQLFQSVNPHSHTRFLVAHPHLRPPTSPRTHFDVKGGQRTTWHRTNHKVPASGEPPLLLQSTS</sequence>
<gene>
    <name evidence="2" type="ORF">Scep_014469</name>
</gene>
<dbReference type="EMBL" id="JBBNAG010000006">
    <property type="protein sequence ID" value="KAK9125623.1"/>
    <property type="molecule type" value="Genomic_DNA"/>
</dbReference>
<evidence type="ECO:0000313" key="3">
    <source>
        <dbReference type="Proteomes" id="UP001419268"/>
    </source>
</evidence>
<evidence type="ECO:0000256" key="1">
    <source>
        <dbReference type="SAM" id="MobiDB-lite"/>
    </source>
</evidence>
<keyword evidence="3" id="KW-1185">Reference proteome</keyword>
<organism evidence="2 3">
    <name type="scientific">Stephania cephalantha</name>
    <dbReference type="NCBI Taxonomy" id="152367"/>
    <lineage>
        <taxon>Eukaryota</taxon>
        <taxon>Viridiplantae</taxon>
        <taxon>Streptophyta</taxon>
        <taxon>Embryophyta</taxon>
        <taxon>Tracheophyta</taxon>
        <taxon>Spermatophyta</taxon>
        <taxon>Magnoliopsida</taxon>
        <taxon>Ranunculales</taxon>
        <taxon>Menispermaceae</taxon>
        <taxon>Menispermoideae</taxon>
        <taxon>Cissampelideae</taxon>
        <taxon>Stephania</taxon>
    </lineage>
</organism>
<dbReference type="AlphaFoldDB" id="A0AAP0J1D7"/>
<name>A0AAP0J1D7_9MAGN</name>
<protein>
    <submittedName>
        <fullName evidence="2">Uncharacterized protein</fullName>
    </submittedName>
</protein>
<feature type="region of interest" description="Disordered" evidence="1">
    <location>
        <begin position="72"/>
        <end position="115"/>
    </location>
</feature>
<accession>A0AAP0J1D7</accession>
<comment type="caution">
    <text evidence="2">The sequence shown here is derived from an EMBL/GenBank/DDBJ whole genome shotgun (WGS) entry which is preliminary data.</text>
</comment>
<dbReference type="Proteomes" id="UP001419268">
    <property type="component" value="Unassembled WGS sequence"/>
</dbReference>
<proteinExistence type="predicted"/>
<reference evidence="2 3" key="1">
    <citation type="submission" date="2024-01" db="EMBL/GenBank/DDBJ databases">
        <title>Genome assemblies of Stephania.</title>
        <authorList>
            <person name="Yang L."/>
        </authorList>
    </citation>
    <scope>NUCLEOTIDE SEQUENCE [LARGE SCALE GENOMIC DNA]</scope>
    <source>
        <strain evidence="2">JXDWG</strain>
        <tissue evidence="2">Leaf</tissue>
    </source>
</reference>
<evidence type="ECO:0000313" key="2">
    <source>
        <dbReference type="EMBL" id="KAK9125623.1"/>
    </source>
</evidence>